<dbReference type="Proteomes" id="UP000298652">
    <property type="component" value="Chromosome 3"/>
</dbReference>
<dbReference type="AlphaFoldDB" id="A0A4V6DAA8"/>
<evidence type="ECO:0000313" key="1">
    <source>
        <dbReference type="EMBL" id="TKW28876.1"/>
    </source>
</evidence>
<dbReference type="Gramene" id="TKW28876">
    <property type="protein sequence ID" value="TKW28876"/>
    <property type="gene ID" value="SEVIR_3G358000v2"/>
</dbReference>
<dbReference type="EMBL" id="CM016554">
    <property type="protein sequence ID" value="TKW28876.1"/>
    <property type="molecule type" value="Genomic_DNA"/>
</dbReference>
<evidence type="ECO:0000313" key="2">
    <source>
        <dbReference type="Proteomes" id="UP000298652"/>
    </source>
</evidence>
<keyword evidence="2" id="KW-1185">Reference proteome</keyword>
<sequence>MEVRSGFQTRFWEDTWLGGCTLKIEFDQLFRYCSNPNISVQEVLGGGFHLSFRRSLTPGELQDWHRLRERVSQVLVTEGRDEMRWMLEKKGRYTTRSLYKIMTFGGVRDMSAFKIQIFLWMAFHNRIQSAV</sequence>
<proteinExistence type="predicted"/>
<dbReference type="PANTHER" id="PTHR36617">
    <property type="entry name" value="PROTEIN, PUTATIVE-RELATED"/>
    <property type="match status" value="1"/>
</dbReference>
<dbReference type="OMA" id="NGMEIRF"/>
<accession>A0A4V6DAA8</accession>
<dbReference type="PANTHER" id="PTHR36617:SF5">
    <property type="entry name" value="OS05G0421675 PROTEIN"/>
    <property type="match status" value="1"/>
</dbReference>
<gene>
    <name evidence="1" type="ORF">SEVIR_3G358000v2</name>
</gene>
<reference evidence="1" key="1">
    <citation type="submission" date="2019-03" db="EMBL/GenBank/DDBJ databases">
        <title>WGS assembly of Setaria viridis.</title>
        <authorList>
            <person name="Huang P."/>
            <person name="Jenkins J."/>
            <person name="Grimwood J."/>
            <person name="Barry K."/>
            <person name="Healey A."/>
            <person name="Mamidi S."/>
            <person name="Sreedasyam A."/>
            <person name="Shu S."/>
            <person name="Feldman M."/>
            <person name="Wu J."/>
            <person name="Yu Y."/>
            <person name="Chen C."/>
            <person name="Johnson J."/>
            <person name="Rokhsar D."/>
            <person name="Baxter I."/>
            <person name="Schmutz J."/>
            <person name="Brutnell T."/>
            <person name="Kellogg E."/>
        </authorList>
    </citation>
    <scope>NUCLEOTIDE SEQUENCE [LARGE SCALE GENOMIC DNA]</scope>
</reference>
<name>A0A4V6DAA8_SETVI</name>
<protein>
    <recommendedName>
        <fullName evidence="3">Reverse transcriptase zinc-binding domain-containing protein</fullName>
    </recommendedName>
</protein>
<evidence type="ECO:0008006" key="3">
    <source>
        <dbReference type="Google" id="ProtNLM"/>
    </source>
</evidence>
<organism evidence="1 2">
    <name type="scientific">Setaria viridis</name>
    <name type="common">Green bristlegrass</name>
    <name type="synonym">Setaria italica subsp. viridis</name>
    <dbReference type="NCBI Taxonomy" id="4556"/>
    <lineage>
        <taxon>Eukaryota</taxon>
        <taxon>Viridiplantae</taxon>
        <taxon>Streptophyta</taxon>
        <taxon>Embryophyta</taxon>
        <taxon>Tracheophyta</taxon>
        <taxon>Spermatophyta</taxon>
        <taxon>Magnoliopsida</taxon>
        <taxon>Liliopsida</taxon>
        <taxon>Poales</taxon>
        <taxon>Poaceae</taxon>
        <taxon>PACMAD clade</taxon>
        <taxon>Panicoideae</taxon>
        <taxon>Panicodae</taxon>
        <taxon>Paniceae</taxon>
        <taxon>Cenchrinae</taxon>
        <taxon>Setaria</taxon>
    </lineage>
</organism>